<protein>
    <submittedName>
        <fullName evidence="1">BnaC05g00600D protein</fullName>
    </submittedName>
</protein>
<accession>A0A078FPY4</accession>
<keyword evidence="2" id="KW-1185">Reference proteome</keyword>
<dbReference type="PaxDb" id="3708-A0A078FPY4"/>
<evidence type="ECO:0000313" key="1">
    <source>
        <dbReference type="EMBL" id="CDY15181.1"/>
    </source>
</evidence>
<sequence length="18" mass="2076">MTHESGYDFANLPYRTCA</sequence>
<dbReference type="AlphaFoldDB" id="A0A078FPY4"/>
<gene>
    <name evidence="1" type="primary">BnaC05g00600D</name>
    <name evidence="1" type="ORF">GSBRNA2T00085364001</name>
</gene>
<proteinExistence type="predicted"/>
<dbReference type="Proteomes" id="UP000028999">
    <property type="component" value="Unassembled WGS sequence"/>
</dbReference>
<organism evidence="1 2">
    <name type="scientific">Brassica napus</name>
    <name type="common">Rape</name>
    <dbReference type="NCBI Taxonomy" id="3708"/>
    <lineage>
        <taxon>Eukaryota</taxon>
        <taxon>Viridiplantae</taxon>
        <taxon>Streptophyta</taxon>
        <taxon>Embryophyta</taxon>
        <taxon>Tracheophyta</taxon>
        <taxon>Spermatophyta</taxon>
        <taxon>Magnoliopsida</taxon>
        <taxon>eudicotyledons</taxon>
        <taxon>Gunneridae</taxon>
        <taxon>Pentapetalae</taxon>
        <taxon>rosids</taxon>
        <taxon>malvids</taxon>
        <taxon>Brassicales</taxon>
        <taxon>Brassicaceae</taxon>
        <taxon>Brassiceae</taxon>
        <taxon>Brassica</taxon>
    </lineage>
</organism>
<name>A0A078FPY4_BRANA</name>
<evidence type="ECO:0000313" key="2">
    <source>
        <dbReference type="Proteomes" id="UP000028999"/>
    </source>
</evidence>
<reference evidence="1 2" key="1">
    <citation type="journal article" date="2014" name="Science">
        <title>Plant genetics. Early allopolyploid evolution in the post-Neolithic Brassica napus oilseed genome.</title>
        <authorList>
            <person name="Chalhoub B."/>
            <person name="Denoeud F."/>
            <person name="Liu S."/>
            <person name="Parkin I.A."/>
            <person name="Tang H."/>
            <person name="Wang X."/>
            <person name="Chiquet J."/>
            <person name="Belcram H."/>
            <person name="Tong C."/>
            <person name="Samans B."/>
            <person name="Correa M."/>
            <person name="Da Silva C."/>
            <person name="Just J."/>
            <person name="Falentin C."/>
            <person name="Koh C.S."/>
            <person name="Le Clainche I."/>
            <person name="Bernard M."/>
            <person name="Bento P."/>
            <person name="Noel B."/>
            <person name="Labadie K."/>
            <person name="Alberti A."/>
            <person name="Charles M."/>
            <person name="Arnaud D."/>
            <person name="Guo H."/>
            <person name="Daviaud C."/>
            <person name="Alamery S."/>
            <person name="Jabbari K."/>
            <person name="Zhao M."/>
            <person name="Edger P.P."/>
            <person name="Chelaifa H."/>
            <person name="Tack D."/>
            <person name="Lassalle G."/>
            <person name="Mestiri I."/>
            <person name="Schnel N."/>
            <person name="Le Paslier M.C."/>
            <person name="Fan G."/>
            <person name="Renault V."/>
            <person name="Bayer P.E."/>
            <person name="Golicz A.A."/>
            <person name="Manoli S."/>
            <person name="Lee T.H."/>
            <person name="Thi V.H."/>
            <person name="Chalabi S."/>
            <person name="Hu Q."/>
            <person name="Fan C."/>
            <person name="Tollenaere R."/>
            <person name="Lu Y."/>
            <person name="Battail C."/>
            <person name="Shen J."/>
            <person name="Sidebottom C.H."/>
            <person name="Wang X."/>
            <person name="Canaguier A."/>
            <person name="Chauveau A."/>
            <person name="Berard A."/>
            <person name="Deniot G."/>
            <person name="Guan M."/>
            <person name="Liu Z."/>
            <person name="Sun F."/>
            <person name="Lim Y.P."/>
            <person name="Lyons E."/>
            <person name="Town C.D."/>
            <person name="Bancroft I."/>
            <person name="Wang X."/>
            <person name="Meng J."/>
            <person name="Ma J."/>
            <person name="Pires J.C."/>
            <person name="King G.J."/>
            <person name="Brunel D."/>
            <person name="Delourme R."/>
            <person name="Renard M."/>
            <person name="Aury J.M."/>
            <person name="Adams K.L."/>
            <person name="Batley J."/>
            <person name="Snowdon R.J."/>
            <person name="Tost J."/>
            <person name="Edwards D."/>
            <person name="Zhou Y."/>
            <person name="Hua W."/>
            <person name="Sharpe A.G."/>
            <person name="Paterson A.H."/>
            <person name="Guan C."/>
            <person name="Wincker P."/>
        </authorList>
    </citation>
    <scope>NUCLEOTIDE SEQUENCE [LARGE SCALE GENOMIC DNA]</scope>
    <source>
        <strain evidence="2">cv. Darmor-bzh</strain>
    </source>
</reference>
<dbReference type="Gramene" id="CDY15181">
    <property type="protein sequence ID" value="CDY15181"/>
    <property type="gene ID" value="GSBRNA2T00085364001"/>
</dbReference>
<dbReference type="EMBL" id="LK032052">
    <property type="protein sequence ID" value="CDY15181.1"/>
    <property type="molecule type" value="Genomic_DNA"/>
</dbReference>